<proteinExistence type="predicted"/>
<feature type="transmembrane region" description="Helical" evidence="2">
    <location>
        <begin position="54"/>
        <end position="74"/>
    </location>
</feature>
<evidence type="ECO:0000256" key="1">
    <source>
        <dbReference type="SAM" id="MobiDB-lite"/>
    </source>
</evidence>
<dbReference type="InterPro" id="IPR036412">
    <property type="entry name" value="HAD-like_sf"/>
</dbReference>
<dbReference type="RefSeq" id="WP_343964972.1">
    <property type="nucleotide sequence ID" value="NZ_BAAAHK010000003.1"/>
</dbReference>
<feature type="transmembrane region" description="Helical" evidence="2">
    <location>
        <begin position="258"/>
        <end position="279"/>
    </location>
</feature>
<comment type="caution">
    <text evidence="3">The sequence shown here is derived from an EMBL/GenBank/DDBJ whole genome shotgun (WGS) entry which is preliminary data.</text>
</comment>
<dbReference type="EMBL" id="BAAAHK010000003">
    <property type="protein sequence ID" value="GAA0927588.1"/>
    <property type="molecule type" value="Genomic_DNA"/>
</dbReference>
<evidence type="ECO:0000256" key="2">
    <source>
        <dbReference type="SAM" id="Phobius"/>
    </source>
</evidence>
<feature type="transmembrane region" description="Helical" evidence="2">
    <location>
        <begin position="27"/>
        <end position="48"/>
    </location>
</feature>
<protein>
    <submittedName>
        <fullName evidence="3">Uncharacterized protein</fullName>
    </submittedName>
</protein>
<keyword evidence="2" id="KW-0472">Membrane</keyword>
<keyword evidence="2" id="KW-1133">Transmembrane helix</keyword>
<accession>A0ABP3ZZT5</accession>
<feature type="transmembrane region" description="Helical" evidence="2">
    <location>
        <begin position="114"/>
        <end position="132"/>
    </location>
</feature>
<organism evidence="3 4">
    <name type="scientific">Kribbella koreensis</name>
    <dbReference type="NCBI Taxonomy" id="57909"/>
    <lineage>
        <taxon>Bacteria</taxon>
        <taxon>Bacillati</taxon>
        <taxon>Actinomycetota</taxon>
        <taxon>Actinomycetes</taxon>
        <taxon>Propionibacteriales</taxon>
        <taxon>Kribbellaceae</taxon>
        <taxon>Kribbella</taxon>
    </lineage>
</organism>
<keyword evidence="4" id="KW-1185">Reference proteome</keyword>
<name>A0ABP3ZZT5_9ACTN</name>
<feature type="transmembrane region" description="Helical" evidence="2">
    <location>
        <begin position="232"/>
        <end position="251"/>
    </location>
</feature>
<gene>
    <name evidence="3" type="ORF">GCM10009554_08600</name>
</gene>
<feature type="transmembrane region" description="Helical" evidence="2">
    <location>
        <begin position="86"/>
        <end position="102"/>
    </location>
</feature>
<keyword evidence="2" id="KW-0812">Transmembrane</keyword>
<dbReference type="InterPro" id="IPR023214">
    <property type="entry name" value="HAD_sf"/>
</dbReference>
<reference evidence="4" key="1">
    <citation type="journal article" date="2019" name="Int. J. Syst. Evol. Microbiol.">
        <title>The Global Catalogue of Microorganisms (GCM) 10K type strain sequencing project: providing services to taxonomists for standard genome sequencing and annotation.</title>
        <authorList>
            <consortium name="The Broad Institute Genomics Platform"/>
            <consortium name="The Broad Institute Genome Sequencing Center for Infectious Disease"/>
            <person name="Wu L."/>
            <person name="Ma J."/>
        </authorList>
    </citation>
    <scope>NUCLEOTIDE SEQUENCE [LARGE SCALE GENOMIC DNA]</scope>
    <source>
        <strain evidence="4">JCM 10977</strain>
    </source>
</reference>
<dbReference type="SUPFAM" id="SSF56784">
    <property type="entry name" value="HAD-like"/>
    <property type="match status" value="1"/>
</dbReference>
<dbReference type="Gene3D" id="3.40.50.1000">
    <property type="entry name" value="HAD superfamily/HAD-like"/>
    <property type="match status" value="1"/>
</dbReference>
<feature type="region of interest" description="Disordered" evidence="1">
    <location>
        <begin position="285"/>
        <end position="322"/>
    </location>
</feature>
<feature type="transmembrane region" description="Helical" evidence="2">
    <location>
        <begin position="141"/>
        <end position="160"/>
    </location>
</feature>
<sequence length="481" mass="48821">MTHNRISGPVLLRPSPSDRRSTVLTEALAYVGGVVLLTGIGLVAARYWPDLQDSARLAITATAALVLLSGGLAIPGQSPAARRLRGTIWLGSTAAAVLFFGLLGDTLGWRPMNITLLAGLGSSAYAVVPWLLSKRMAGPQLVLVVTTLVAAGAIGAHANAQYWPGLAVWFAALEWFLLAHGSLVRAEHVTQLAAAAGLVVGSGMMMPLDIGIVVGLVTVAGLLVYAFRGWNLALVTIGAIGALQILPIAVNEWFPGRLVAPLVLLAAGLILVGTAVVLARRATDGSETASTGGGPASPVNGSALPDNGAALPENGPARPENASASVDAMRFDAVVFDLGRLTAGSAGAAVPALSALIGRLVAAGLSTAAVWTDLAAAEELAQAGLGELFDLHVGACEPGLANLPEPDAFLVAARRLGVRPSRTVVLAATPAGAQAARAGAFGLVIGIGRGRRAGELRVLGADPVVADYTGIRIAADHQPVR</sequence>
<feature type="transmembrane region" description="Helical" evidence="2">
    <location>
        <begin position="196"/>
        <end position="226"/>
    </location>
</feature>
<evidence type="ECO:0000313" key="4">
    <source>
        <dbReference type="Proteomes" id="UP001500542"/>
    </source>
</evidence>
<evidence type="ECO:0000313" key="3">
    <source>
        <dbReference type="EMBL" id="GAA0927588.1"/>
    </source>
</evidence>
<dbReference type="Proteomes" id="UP001500542">
    <property type="component" value="Unassembled WGS sequence"/>
</dbReference>